<gene>
    <name evidence="2" type="ORF">HMP0015_1956</name>
</gene>
<dbReference type="HOGENOM" id="CLU_184200_0_0_6"/>
<accession>D4XQG4</accession>
<sequence>MNLLFQALMWIGSFFLSSFLKRILAGAGIGIISFVAQQMIYTQFLNYLQSHFNILSALTIIMFDLSGLSISLSLVVSSIGIRMTMNSGKLAFRKI</sequence>
<name>D4XQG4_ACIHA</name>
<dbReference type="EMBL" id="ADMT01000169">
    <property type="protein sequence ID" value="EFF82565.1"/>
    <property type="molecule type" value="Genomic_DNA"/>
</dbReference>
<keyword evidence="1" id="KW-0812">Transmembrane</keyword>
<keyword evidence="1" id="KW-0472">Membrane</keyword>
<evidence type="ECO:0000313" key="3">
    <source>
        <dbReference type="Proteomes" id="UP000003085"/>
    </source>
</evidence>
<protein>
    <recommendedName>
        <fullName evidence="4">DUF2523 domain-containing protein</fullName>
    </recommendedName>
</protein>
<comment type="caution">
    <text evidence="2">The sequence shown here is derived from an EMBL/GenBank/DDBJ whole genome shotgun (WGS) entry which is preliminary data.</text>
</comment>
<feature type="transmembrane region" description="Helical" evidence="1">
    <location>
        <begin position="7"/>
        <end position="34"/>
    </location>
</feature>
<keyword evidence="1" id="KW-1133">Transmembrane helix</keyword>
<evidence type="ECO:0000313" key="2">
    <source>
        <dbReference type="EMBL" id="EFF82565.1"/>
    </source>
</evidence>
<evidence type="ECO:0008006" key="4">
    <source>
        <dbReference type="Google" id="ProtNLM"/>
    </source>
</evidence>
<feature type="transmembrane region" description="Helical" evidence="1">
    <location>
        <begin position="54"/>
        <end position="76"/>
    </location>
</feature>
<organism evidence="2 3">
    <name type="scientific">Acinetobacter haemolyticus ATCC 19194</name>
    <dbReference type="NCBI Taxonomy" id="707232"/>
    <lineage>
        <taxon>Bacteria</taxon>
        <taxon>Pseudomonadati</taxon>
        <taxon>Pseudomonadota</taxon>
        <taxon>Gammaproteobacteria</taxon>
        <taxon>Moraxellales</taxon>
        <taxon>Moraxellaceae</taxon>
        <taxon>Acinetobacter</taxon>
    </lineage>
</organism>
<proteinExistence type="predicted"/>
<evidence type="ECO:0000256" key="1">
    <source>
        <dbReference type="SAM" id="Phobius"/>
    </source>
</evidence>
<reference evidence="3" key="1">
    <citation type="submission" date="2010-03" db="EMBL/GenBank/DDBJ databases">
        <title>Complete sequence of Mobiluncus curtisii ATCC 43063.</title>
        <authorList>
            <person name="Muzny D."/>
            <person name="Qin X."/>
            <person name="Deng J."/>
            <person name="Jiang H."/>
            <person name="Liu Y."/>
            <person name="Qu J."/>
            <person name="Song X.-Z."/>
            <person name="Zhang L."/>
            <person name="Thornton R."/>
            <person name="Coyle M."/>
            <person name="Francisco L."/>
            <person name="Jackson L."/>
            <person name="Javaid M."/>
            <person name="Korchina V."/>
            <person name="Kovar C."/>
            <person name="Mata R."/>
            <person name="Mathew T."/>
            <person name="Ngo R."/>
            <person name="Nguyen L."/>
            <person name="Nguyen N."/>
            <person name="Okwuonu G."/>
            <person name="Ongeri F."/>
            <person name="Pham C."/>
            <person name="Simmons D."/>
            <person name="Wilczek-Boney K."/>
            <person name="Hale W."/>
            <person name="Jakkamsetti A."/>
            <person name="Pham P."/>
            <person name="Ruth R."/>
            <person name="San Lucas F."/>
            <person name="Warren J."/>
            <person name="Zhang J."/>
            <person name="Zhao Z."/>
            <person name="Zhou C."/>
            <person name="Zhu D."/>
            <person name="Lee S."/>
            <person name="Bess C."/>
            <person name="Blankenburg K."/>
            <person name="Forbes L."/>
            <person name="Fu Q."/>
            <person name="Gubbala S."/>
            <person name="Hirani K."/>
            <person name="Jayaseelan J.C."/>
            <person name="Lara F."/>
            <person name="Munidasa M."/>
            <person name="Palculict T."/>
            <person name="Patil S."/>
            <person name="Pu L.-L."/>
            <person name="Saada N."/>
            <person name="Tang L."/>
            <person name="Weissenberger G."/>
            <person name="Zhu Y."/>
            <person name="Hemphill L."/>
            <person name="Shang Y."/>
            <person name="Youmans B."/>
            <person name="Ayvaz T."/>
            <person name="Ross M."/>
            <person name="Santibanez J."/>
            <person name="Aqrawi P."/>
            <person name="Gross S."/>
            <person name="Joshi V."/>
            <person name="Fowler G."/>
            <person name="Nazareth L."/>
            <person name="Reid J."/>
            <person name="Worley K."/>
            <person name="Petrosino J."/>
            <person name="Highlander S."/>
            <person name="Gibbs R."/>
            <person name="Gibbs R."/>
        </authorList>
    </citation>
    <scope>NUCLEOTIDE SEQUENCE [LARGE SCALE GENOMIC DNA]</scope>
    <source>
        <strain evidence="3">ATCC 19194</strain>
    </source>
</reference>
<dbReference type="AlphaFoldDB" id="D4XQG4"/>
<dbReference type="Proteomes" id="UP000003085">
    <property type="component" value="Unassembled WGS sequence"/>
</dbReference>